<evidence type="ECO:0000259" key="7">
    <source>
        <dbReference type="Pfam" id="PF01035"/>
    </source>
</evidence>
<dbReference type="Pfam" id="PF01035">
    <property type="entry name" value="DNA_binding_1"/>
    <property type="match status" value="1"/>
</dbReference>
<reference evidence="9" key="1">
    <citation type="submission" date="2018-02" db="EMBL/GenBank/DDBJ databases">
        <authorList>
            <person name="Holder M.E."/>
            <person name="Ajami N.J."/>
            <person name="Petrosino J.F."/>
        </authorList>
    </citation>
    <scope>NUCLEOTIDE SEQUENCE [LARGE SCALE GENOMIC DNA]</scope>
    <source>
        <strain evidence="9">CCUG 47711</strain>
    </source>
</reference>
<evidence type="ECO:0000256" key="3">
    <source>
        <dbReference type="ARBA" id="ARBA00022679"/>
    </source>
</evidence>
<gene>
    <name evidence="8" type="ORF">C5Q98_03300</name>
</gene>
<dbReference type="GO" id="GO:0006281">
    <property type="term" value="P:DNA repair"/>
    <property type="evidence" value="ECO:0007669"/>
    <property type="project" value="UniProtKB-KW"/>
</dbReference>
<dbReference type="Gene3D" id="3.30.160.70">
    <property type="entry name" value="Methylated DNA-protein cysteine methyltransferase domain"/>
    <property type="match status" value="1"/>
</dbReference>
<evidence type="ECO:0000313" key="8">
    <source>
        <dbReference type="EMBL" id="AVM42312.1"/>
    </source>
</evidence>
<keyword evidence="5" id="KW-0234">DNA repair</keyword>
<proteinExistence type="predicted"/>
<evidence type="ECO:0000256" key="2">
    <source>
        <dbReference type="ARBA" id="ARBA00022603"/>
    </source>
</evidence>
<evidence type="ECO:0000256" key="1">
    <source>
        <dbReference type="ARBA" id="ARBA00001286"/>
    </source>
</evidence>
<dbReference type="InterPro" id="IPR036388">
    <property type="entry name" value="WH-like_DNA-bd_sf"/>
</dbReference>
<evidence type="ECO:0000256" key="6">
    <source>
        <dbReference type="ARBA" id="ARBA00049348"/>
    </source>
</evidence>
<dbReference type="KEGG" id="fsa:C5Q98_03300"/>
<comment type="catalytic activity">
    <reaction evidence="1">
        <text>a 4-O-methyl-thymidine in DNA + L-cysteinyl-[protein] = a thymidine in DNA + S-methyl-L-cysteinyl-[protein]</text>
        <dbReference type="Rhea" id="RHEA:53428"/>
        <dbReference type="Rhea" id="RHEA-COMP:10131"/>
        <dbReference type="Rhea" id="RHEA-COMP:10132"/>
        <dbReference type="Rhea" id="RHEA-COMP:13555"/>
        <dbReference type="Rhea" id="RHEA-COMP:13556"/>
        <dbReference type="ChEBI" id="CHEBI:29950"/>
        <dbReference type="ChEBI" id="CHEBI:82612"/>
        <dbReference type="ChEBI" id="CHEBI:137386"/>
        <dbReference type="ChEBI" id="CHEBI:137387"/>
        <dbReference type="EC" id="2.1.1.63"/>
    </reaction>
</comment>
<comment type="catalytic activity">
    <reaction evidence="6">
        <text>a 6-O-methyl-2'-deoxyguanosine in DNA + L-cysteinyl-[protein] = S-methyl-L-cysteinyl-[protein] + a 2'-deoxyguanosine in DNA</text>
        <dbReference type="Rhea" id="RHEA:24000"/>
        <dbReference type="Rhea" id="RHEA-COMP:10131"/>
        <dbReference type="Rhea" id="RHEA-COMP:10132"/>
        <dbReference type="Rhea" id="RHEA-COMP:11367"/>
        <dbReference type="Rhea" id="RHEA-COMP:11368"/>
        <dbReference type="ChEBI" id="CHEBI:29950"/>
        <dbReference type="ChEBI" id="CHEBI:82612"/>
        <dbReference type="ChEBI" id="CHEBI:85445"/>
        <dbReference type="ChEBI" id="CHEBI:85448"/>
        <dbReference type="EC" id="2.1.1.63"/>
    </reaction>
</comment>
<evidence type="ECO:0000313" key="9">
    <source>
        <dbReference type="Proteomes" id="UP000237947"/>
    </source>
</evidence>
<dbReference type="InterPro" id="IPR001497">
    <property type="entry name" value="MethylDNA_cys_MeTrfase_AS"/>
</dbReference>
<dbReference type="PROSITE" id="PS00374">
    <property type="entry name" value="MGMT"/>
    <property type="match status" value="1"/>
</dbReference>
<dbReference type="AlphaFoldDB" id="A0A2S0KMQ3"/>
<evidence type="ECO:0000256" key="5">
    <source>
        <dbReference type="ARBA" id="ARBA00023204"/>
    </source>
</evidence>
<organism evidence="8 9">
    <name type="scientific">Fastidiosipila sanguinis</name>
    <dbReference type="NCBI Taxonomy" id="236753"/>
    <lineage>
        <taxon>Bacteria</taxon>
        <taxon>Bacillati</taxon>
        <taxon>Bacillota</taxon>
        <taxon>Clostridia</taxon>
        <taxon>Eubacteriales</taxon>
        <taxon>Oscillospiraceae</taxon>
        <taxon>Fastidiosipila</taxon>
    </lineage>
</organism>
<dbReference type="PANTHER" id="PTHR10815:SF13">
    <property type="entry name" value="METHYLATED-DNA--PROTEIN-CYSTEINE METHYLTRANSFERASE"/>
    <property type="match status" value="1"/>
</dbReference>
<keyword evidence="4" id="KW-0227">DNA damage</keyword>
<dbReference type="InterPro" id="IPR014048">
    <property type="entry name" value="MethylDNA_cys_MeTrfase_DNA-bd"/>
</dbReference>
<name>A0A2S0KMQ3_9FIRM</name>
<dbReference type="GO" id="GO:0032259">
    <property type="term" value="P:methylation"/>
    <property type="evidence" value="ECO:0007669"/>
    <property type="project" value="UniProtKB-KW"/>
</dbReference>
<dbReference type="SUPFAM" id="SSF46767">
    <property type="entry name" value="Methylated DNA-protein cysteine methyltransferase, C-terminal domain"/>
    <property type="match status" value="1"/>
</dbReference>
<dbReference type="Proteomes" id="UP000237947">
    <property type="component" value="Chromosome"/>
</dbReference>
<sequence>MSNYNLRNLYLKDALDLYESFGEEEPAFAKNSSGRVSANSVRTNLSGFLEDNRNSAFVWEEERSNKSNLDEVSDIFTENLLYLFCSQLFLNKGELSVEVYIPQSNLNKHLNYEGFINSFLDLIANNDKVQVINIKIPDYYKDLVKYFNELGFIESDISINIGTKFQGDRNVWMKTFIMDKLSNWPSIWAFVPTEQAVFAIYGNEKKITQTKFINYSEYLEDISLRSLCINNKLADCNGYLLKDYATAMKEYKKDFNNLPASLKNAVQQSEEYFAGKRKKFDLPIVFDNFTSFQKLVWEKTRNIPYGSVYSYEDLAIEITGNSNLNPNSFSRAVGQALSNNPLVVFIPCHRIIAKSGNLQGYKYDVKVKDWLLTKEMLSW</sequence>
<dbReference type="GO" id="GO:0003908">
    <property type="term" value="F:methylated-DNA-[protein]-cysteine S-methyltransferase activity"/>
    <property type="evidence" value="ECO:0007669"/>
    <property type="project" value="UniProtKB-EC"/>
</dbReference>
<dbReference type="RefSeq" id="WP_106012295.1">
    <property type="nucleotide sequence ID" value="NZ_CP027226.1"/>
</dbReference>
<dbReference type="EMBL" id="CP027226">
    <property type="protein sequence ID" value="AVM42312.1"/>
    <property type="molecule type" value="Genomic_DNA"/>
</dbReference>
<keyword evidence="2" id="KW-0489">Methyltransferase</keyword>
<keyword evidence="3" id="KW-0808">Transferase</keyword>
<dbReference type="InterPro" id="IPR036217">
    <property type="entry name" value="MethylDNA_cys_MeTrfase_DNAb"/>
</dbReference>
<dbReference type="OrthoDB" id="9802228at2"/>
<keyword evidence="9" id="KW-1185">Reference proteome</keyword>
<accession>A0A2S0KMQ3</accession>
<dbReference type="NCBIfam" id="TIGR00589">
    <property type="entry name" value="ogt"/>
    <property type="match status" value="1"/>
</dbReference>
<dbReference type="CDD" id="cd06445">
    <property type="entry name" value="ATase"/>
    <property type="match status" value="1"/>
</dbReference>
<feature type="domain" description="Methylated-DNA-[protein]-cysteine S-methyltransferase DNA binding" evidence="7">
    <location>
        <begin position="291"/>
        <end position="375"/>
    </location>
</feature>
<protein>
    <recommendedName>
        <fullName evidence="7">Methylated-DNA-[protein]-cysteine S-methyltransferase DNA binding domain-containing protein</fullName>
    </recommendedName>
</protein>
<dbReference type="PANTHER" id="PTHR10815">
    <property type="entry name" value="METHYLATED-DNA--PROTEIN-CYSTEINE METHYLTRANSFERASE"/>
    <property type="match status" value="1"/>
</dbReference>
<dbReference type="Gene3D" id="1.10.10.10">
    <property type="entry name" value="Winged helix-like DNA-binding domain superfamily/Winged helix DNA-binding domain"/>
    <property type="match status" value="1"/>
</dbReference>
<evidence type="ECO:0000256" key="4">
    <source>
        <dbReference type="ARBA" id="ARBA00022763"/>
    </source>
</evidence>